<proteinExistence type="predicted"/>
<gene>
    <name evidence="1" type="ORF">AAJCM20276_27170</name>
</gene>
<accession>A0A6S6PL70</accession>
<evidence type="ECO:0000313" key="1">
    <source>
        <dbReference type="EMBL" id="BCI68093.1"/>
    </source>
</evidence>
<dbReference type="EMBL" id="AP023326">
    <property type="protein sequence ID" value="BCI68093.1"/>
    <property type="molecule type" value="Genomic_DNA"/>
</dbReference>
<name>A0A6S6PL70_ACEAC</name>
<dbReference type="Proteomes" id="UP000515220">
    <property type="component" value="Chromosome"/>
</dbReference>
<dbReference type="RefSeq" id="WP_099347947.1">
    <property type="nucleotide sequence ID" value="NZ_AP023326.1"/>
</dbReference>
<dbReference type="AlphaFoldDB" id="A0A6S6PL70"/>
<evidence type="ECO:0000313" key="2">
    <source>
        <dbReference type="Proteomes" id="UP000515220"/>
    </source>
</evidence>
<organism evidence="1 2">
    <name type="scientific">Acetobacter aceti</name>
    <dbReference type="NCBI Taxonomy" id="435"/>
    <lineage>
        <taxon>Bacteria</taxon>
        <taxon>Pseudomonadati</taxon>
        <taxon>Pseudomonadota</taxon>
        <taxon>Alphaproteobacteria</taxon>
        <taxon>Acetobacterales</taxon>
        <taxon>Acetobacteraceae</taxon>
        <taxon>Acetobacter</taxon>
        <taxon>Acetobacter subgen. Acetobacter</taxon>
    </lineage>
</organism>
<reference evidence="1 2" key="1">
    <citation type="submission" date="2020-07" db="EMBL/GenBank/DDBJ databases">
        <title>Complete Genome Sequence of an acetic acid bacterium, Acetobacter aceti JCM20276.</title>
        <authorList>
            <person name="Hirose Y."/>
            <person name="Mihara H."/>
        </authorList>
    </citation>
    <scope>NUCLEOTIDE SEQUENCE [LARGE SCALE GENOMIC DNA]</scope>
    <source>
        <strain evidence="1 2">JCM20276</strain>
    </source>
</reference>
<protein>
    <submittedName>
        <fullName evidence="1">Uncharacterized protein</fullName>
    </submittedName>
</protein>
<sequence length="60" mass="6646">MAKKPTTLDAYVKSIQDKREDAANAKIVGMTVTSFKKTPQAKAIDRQIVSLNRAQVKRGK</sequence>